<evidence type="ECO:0000313" key="3">
    <source>
        <dbReference type="Proteomes" id="UP000178700"/>
    </source>
</evidence>
<name>A0A1F6V505_9BACT</name>
<keyword evidence="1" id="KW-0472">Membrane</keyword>
<evidence type="ECO:0000256" key="1">
    <source>
        <dbReference type="SAM" id="Phobius"/>
    </source>
</evidence>
<dbReference type="AlphaFoldDB" id="A0A1F6V505"/>
<feature type="transmembrane region" description="Helical" evidence="1">
    <location>
        <begin position="113"/>
        <end position="131"/>
    </location>
</feature>
<dbReference type="InterPro" id="IPR010540">
    <property type="entry name" value="CmpB_TMEM229"/>
</dbReference>
<gene>
    <name evidence="2" type="ORF">A2642_01880</name>
</gene>
<evidence type="ECO:0008006" key="4">
    <source>
        <dbReference type="Google" id="ProtNLM"/>
    </source>
</evidence>
<feature type="transmembrane region" description="Helical" evidence="1">
    <location>
        <begin position="62"/>
        <end position="85"/>
    </location>
</feature>
<protein>
    <recommendedName>
        <fullName evidence="4">ABC transporter permease</fullName>
    </recommendedName>
</protein>
<keyword evidence="1" id="KW-1133">Transmembrane helix</keyword>
<sequence>MLAVYVIEFLLFSFIGWVIDSVYRSVTERKWVNAGYFRGPICPIYGFGGLALVFFVKYFEDLPVFGMLLLCWVALIVVEYVGGIFSEKVLGLKLWDYSEASYHLGGHIDVLHSLYWGILAVAFYYLVYPFVLLFEQMVRVPEVFDLPVFVVFVVVAIALTVRKDPTRFLEMSNSVVAMTLDQYQQLFPLLKKLSSLHTGKQYDSLKRVVNQKLEGMNFELKKRFGR</sequence>
<organism evidence="2 3">
    <name type="scientific">Candidatus Nomurabacteria bacterium RIFCSPHIGHO2_01_FULL_39_10</name>
    <dbReference type="NCBI Taxonomy" id="1801733"/>
    <lineage>
        <taxon>Bacteria</taxon>
        <taxon>Candidatus Nomuraibacteriota</taxon>
    </lineage>
</organism>
<dbReference type="EMBL" id="MFTJ01000041">
    <property type="protein sequence ID" value="OGI64702.1"/>
    <property type="molecule type" value="Genomic_DNA"/>
</dbReference>
<keyword evidence="1" id="KW-0812">Transmembrane</keyword>
<feature type="transmembrane region" description="Helical" evidence="1">
    <location>
        <begin position="143"/>
        <end position="161"/>
    </location>
</feature>
<comment type="caution">
    <text evidence="2">The sequence shown here is derived from an EMBL/GenBank/DDBJ whole genome shotgun (WGS) entry which is preliminary data.</text>
</comment>
<dbReference type="Pfam" id="PF06541">
    <property type="entry name" value="ABC_trans_CmpB"/>
    <property type="match status" value="1"/>
</dbReference>
<feature type="transmembrane region" description="Helical" evidence="1">
    <location>
        <begin position="6"/>
        <end position="23"/>
    </location>
</feature>
<feature type="transmembrane region" description="Helical" evidence="1">
    <location>
        <begin position="35"/>
        <end position="56"/>
    </location>
</feature>
<reference evidence="2 3" key="1">
    <citation type="journal article" date="2016" name="Nat. Commun.">
        <title>Thousands of microbial genomes shed light on interconnected biogeochemical processes in an aquifer system.</title>
        <authorList>
            <person name="Anantharaman K."/>
            <person name="Brown C.T."/>
            <person name="Hug L.A."/>
            <person name="Sharon I."/>
            <person name="Castelle C.J."/>
            <person name="Probst A.J."/>
            <person name="Thomas B.C."/>
            <person name="Singh A."/>
            <person name="Wilkins M.J."/>
            <person name="Karaoz U."/>
            <person name="Brodie E.L."/>
            <person name="Williams K.H."/>
            <person name="Hubbard S.S."/>
            <person name="Banfield J.F."/>
        </authorList>
    </citation>
    <scope>NUCLEOTIDE SEQUENCE [LARGE SCALE GENOMIC DNA]</scope>
</reference>
<dbReference type="Proteomes" id="UP000178700">
    <property type="component" value="Unassembled WGS sequence"/>
</dbReference>
<proteinExistence type="predicted"/>
<accession>A0A1F6V505</accession>
<evidence type="ECO:0000313" key="2">
    <source>
        <dbReference type="EMBL" id="OGI64702.1"/>
    </source>
</evidence>